<evidence type="ECO:0000313" key="7">
    <source>
        <dbReference type="Proteomes" id="UP000264062"/>
    </source>
</evidence>
<dbReference type="GO" id="GO:0005737">
    <property type="term" value="C:cytoplasm"/>
    <property type="evidence" value="ECO:0007669"/>
    <property type="project" value="TreeGrafter"/>
</dbReference>
<evidence type="ECO:0000259" key="5">
    <source>
        <dbReference type="Pfam" id="PF01702"/>
    </source>
</evidence>
<evidence type="ECO:0000313" key="6">
    <source>
        <dbReference type="EMBL" id="HAV92391.1"/>
    </source>
</evidence>
<dbReference type="HAMAP" id="MF_00168">
    <property type="entry name" value="Q_tRNA_Tgt"/>
    <property type="match status" value="1"/>
</dbReference>
<feature type="binding site" evidence="4">
    <location>
        <position position="338"/>
    </location>
    <ligand>
        <name>Zn(2+)</name>
        <dbReference type="ChEBI" id="CHEBI:29105"/>
    </ligand>
</feature>
<comment type="subunit">
    <text evidence="4">Homodimer. Within each dimer, one monomer is responsible for RNA recognition and catalysis, while the other monomer binds to the replacement base PreQ1.</text>
</comment>
<dbReference type="InterPro" id="IPR004803">
    <property type="entry name" value="TGT"/>
</dbReference>
<feature type="domain" description="tRNA-guanine(15) transglycosylase-like" evidence="5">
    <location>
        <begin position="12"/>
        <end position="354"/>
    </location>
</feature>
<feature type="active site" description="Proton acceptor" evidence="4">
    <location>
        <position position="90"/>
    </location>
</feature>
<feature type="region of interest" description="RNA binding" evidence="4">
    <location>
        <begin position="250"/>
        <end position="256"/>
    </location>
</feature>
<feature type="region of interest" description="RNA binding; important for wobble base 34 recognition" evidence="4">
    <location>
        <begin position="274"/>
        <end position="278"/>
    </location>
</feature>
<dbReference type="GO" id="GO:0046872">
    <property type="term" value="F:metal ion binding"/>
    <property type="evidence" value="ECO:0007669"/>
    <property type="project" value="UniProtKB-KW"/>
</dbReference>
<organism evidence="6 7">
    <name type="scientific">candidate division WOR-3 bacterium</name>
    <dbReference type="NCBI Taxonomy" id="2052148"/>
    <lineage>
        <taxon>Bacteria</taxon>
        <taxon>Bacteria division WOR-3</taxon>
    </lineage>
</organism>
<keyword evidence="4" id="KW-0671">Queuosine biosynthesis</keyword>
<comment type="catalytic activity">
    <reaction evidence="4">
        <text>7-aminomethyl-7-carbaguanine + guanosine(34) in tRNA = 7-aminomethyl-7-carbaguanosine(34) in tRNA + guanine</text>
        <dbReference type="Rhea" id="RHEA:24104"/>
        <dbReference type="Rhea" id="RHEA-COMP:10341"/>
        <dbReference type="Rhea" id="RHEA-COMP:10342"/>
        <dbReference type="ChEBI" id="CHEBI:16235"/>
        <dbReference type="ChEBI" id="CHEBI:58703"/>
        <dbReference type="ChEBI" id="CHEBI:74269"/>
        <dbReference type="ChEBI" id="CHEBI:82833"/>
        <dbReference type="EC" id="2.4.2.29"/>
    </reaction>
</comment>
<feature type="binding site" evidence="4">
    <location>
        <position position="312"/>
    </location>
    <ligand>
        <name>Zn(2+)</name>
        <dbReference type="ChEBI" id="CHEBI:29105"/>
    </ligand>
</feature>
<dbReference type="PANTHER" id="PTHR46499">
    <property type="entry name" value="QUEUINE TRNA-RIBOSYLTRANSFERASE"/>
    <property type="match status" value="1"/>
</dbReference>
<dbReference type="SUPFAM" id="SSF51713">
    <property type="entry name" value="tRNA-guanine transglycosylase"/>
    <property type="match status" value="1"/>
</dbReference>
<evidence type="ECO:0000256" key="4">
    <source>
        <dbReference type="HAMAP-Rule" id="MF_00168"/>
    </source>
</evidence>
<feature type="binding site" evidence="4">
    <location>
        <position position="219"/>
    </location>
    <ligand>
        <name>substrate</name>
    </ligand>
</feature>
<reference evidence="6 7" key="1">
    <citation type="journal article" date="2018" name="Nat. Biotechnol.">
        <title>A standardized bacterial taxonomy based on genome phylogeny substantially revises the tree of life.</title>
        <authorList>
            <person name="Parks D.H."/>
            <person name="Chuvochina M."/>
            <person name="Waite D.W."/>
            <person name="Rinke C."/>
            <person name="Skarshewski A."/>
            <person name="Chaumeil P.A."/>
            <person name="Hugenholtz P."/>
        </authorList>
    </citation>
    <scope>NUCLEOTIDE SEQUENCE [LARGE SCALE GENOMIC DNA]</scope>
    <source>
        <strain evidence="6">UBA9956</strain>
    </source>
</reference>
<comment type="function">
    <text evidence="4">Catalyzes the base-exchange of a guanine (G) residue with the queuine precursor 7-aminomethyl-7-deazaguanine (PreQ1) at position 34 (anticodon wobble position) in tRNAs with GU(N) anticodons (tRNA-Asp, -Asn, -His and -Tyr). Catalysis occurs through a double-displacement mechanism. The nucleophile active site attacks the C1' of nucleotide 34 to detach the guanine base from the RNA, forming a covalent enzyme-RNA intermediate. The proton acceptor active site deprotonates the incoming PreQ1, allowing a nucleophilic attack on the C1' of the ribose to form the product. After dissociation, two additional enzymatic reactions on the tRNA convert PreQ1 to queuine (Q), resulting in the hypermodified nucleoside queuosine (7-(((4,5-cis-dihydroxy-2-cyclopenten-1-yl)amino)methyl)-7-deazaguanosine).</text>
</comment>
<dbReference type="Gene3D" id="3.20.20.105">
    <property type="entry name" value="Queuine tRNA-ribosyltransferase-like"/>
    <property type="match status" value="1"/>
</dbReference>
<dbReference type="AlphaFoldDB" id="A0A350HA25"/>
<dbReference type="InterPro" id="IPR036511">
    <property type="entry name" value="TGT-like_sf"/>
</dbReference>
<keyword evidence="2 4" id="KW-0808">Transferase</keyword>
<feature type="binding site" evidence="4">
    <location>
        <position position="144"/>
    </location>
    <ligand>
        <name>substrate</name>
    </ligand>
</feature>
<dbReference type="UniPathway" id="UPA00392"/>
<gene>
    <name evidence="4" type="primary">tgt</name>
    <name evidence="6" type="ORF">DCW38_04335</name>
</gene>
<evidence type="ECO:0000256" key="2">
    <source>
        <dbReference type="ARBA" id="ARBA00022679"/>
    </source>
</evidence>
<dbReference type="NCBIfam" id="TIGR00430">
    <property type="entry name" value="Q_tRNA_tgt"/>
    <property type="match status" value="1"/>
</dbReference>
<keyword evidence="3 4" id="KW-0819">tRNA processing</keyword>
<keyword evidence="4" id="KW-0862">Zinc</keyword>
<dbReference type="PANTHER" id="PTHR46499:SF1">
    <property type="entry name" value="QUEUINE TRNA-RIBOSYLTRANSFERASE"/>
    <property type="match status" value="1"/>
</dbReference>
<keyword evidence="4" id="KW-0479">Metal-binding</keyword>
<keyword evidence="1 4" id="KW-0328">Glycosyltransferase</keyword>
<feature type="binding site" evidence="4">
    <location>
        <position position="192"/>
    </location>
    <ligand>
        <name>substrate</name>
    </ligand>
</feature>
<feature type="binding site" evidence="4">
    <location>
        <begin position="90"/>
        <end position="94"/>
    </location>
    <ligand>
        <name>substrate</name>
    </ligand>
</feature>
<dbReference type="GO" id="GO:0008616">
    <property type="term" value="P:tRNA queuosine(34) biosynthetic process"/>
    <property type="evidence" value="ECO:0007669"/>
    <property type="project" value="UniProtKB-UniRule"/>
</dbReference>
<evidence type="ECO:0000256" key="3">
    <source>
        <dbReference type="ARBA" id="ARBA00022694"/>
    </source>
</evidence>
<comment type="similarity">
    <text evidence="4">Belongs to the queuine tRNA-ribosyltransferase family.</text>
</comment>
<comment type="caution">
    <text evidence="6">The sequence shown here is derived from an EMBL/GenBank/DDBJ whole genome shotgun (WGS) entry which is preliminary data.</text>
</comment>
<sequence length="354" mass="40324">MNIFTIKKKNKKKRRGEIKTAHGIVETPNLMVVATQGTIKAVSALDLIDWKSEFIIANTYHLYLRPGLEILKDAGGLHKFMNWNKTIFTDSGGYQVFSLAKLRKFKDDGIVFQSHIDGSRHIFTPENNVEMQRIIGGDVMMVLDECMEFPVTREYAKHSVERTVKWAKRAREKFLGTEPVYGYEQGQFGIIQGSIFADLRKYCADELVNIGFEGYAMGGVAIGESKDYIRDVVDMADEIMPEDKCRYLMGVGEEDDVRYAVENGFVIFDCVIPTRNARNGALFTKNGRLLIKNAKYKKDFSPVEDGCDCHLCKNYSKAYLHHLFKAGEMLGGILASEHNINYYMRLMKEIRDGI</sequence>
<dbReference type="InterPro" id="IPR050076">
    <property type="entry name" value="ArchSynthase1/Queuine_TRR"/>
</dbReference>
<comment type="cofactor">
    <cofactor evidence="4">
        <name>Zn(2+)</name>
        <dbReference type="ChEBI" id="CHEBI:29105"/>
    </cofactor>
    <text evidence="4">Binds 1 zinc ion per subunit.</text>
</comment>
<feature type="binding site" evidence="4">
    <location>
        <position position="309"/>
    </location>
    <ligand>
        <name>Zn(2+)</name>
        <dbReference type="ChEBI" id="CHEBI:29105"/>
    </ligand>
</feature>
<name>A0A350HA25_UNCW3</name>
<dbReference type="Proteomes" id="UP000264062">
    <property type="component" value="Unassembled WGS sequence"/>
</dbReference>
<dbReference type="GO" id="GO:0008479">
    <property type="term" value="F:tRNA-guanosine(34) queuine transglycosylase activity"/>
    <property type="evidence" value="ECO:0007669"/>
    <property type="project" value="UniProtKB-UniRule"/>
</dbReference>
<dbReference type="EMBL" id="DMZY01000127">
    <property type="protein sequence ID" value="HAV92391.1"/>
    <property type="molecule type" value="Genomic_DNA"/>
</dbReference>
<evidence type="ECO:0000256" key="1">
    <source>
        <dbReference type="ARBA" id="ARBA00022676"/>
    </source>
</evidence>
<accession>A0A350HA25</accession>
<dbReference type="InterPro" id="IPR002616">
    <property type="entry name" value="tRNA_ribo_trans-like"/>
</dbReference>
<protein>
    <recommendedName>
        <fullName evidence="4">Queuine tRNA-ribosyltransferase</fullName>
        <ecNumber evidence="4">2.4.2.29</ecNumber>
    </recommendedName>
    <alternativeName>
        <fullName evidence="4">Guanine insertion enzyme</fullName>
    </alternativeName>
    <alternativeName>
        <fullName evidence="4">tRNA-guanine transglycosylase</fullName>
    </alternativeName>
</protein>
<dbReference type="EC" id="2.4.2.29" evidence="4"/>
<proteinExistence type="inferred from homology"/>
<dbReference type="Pfam" id="PF01702">
    <property type="entry name" value="TGT"/>
    <property type="match status" value="1"/>
</dbReference>
<feature type="active site" description="Nucleophile" evidence="4">
    <location>
        <position position="269"/>
    </location>
</feature>
<feature type="binding site" evidence="4">
    <location>
        <position position="307"/>
    </location>
    <ligand>
        <name>Zn(2+)</name>
        <dbReference type="ChEBI" id="CHEBI:29105"/>
    </ligand>
</feature>
<comment type="pathway">
    <text evidence="4">tRNA modification; tRNA-queuosine biosynthesis.</text>
</comment>
<dbReference type="NCBIfam" id="TIGR00449">
    <property type="entry name" value="tgt_general"/>
    <property type="match status" value="1"/>
</dbReference>